<reference evidence="19 20" key="1">
    <citation type="submission" date="2015-02" db="EMBL/GenBank/DDBJ databases">
        <title>Single-cell genomics of uncultivated deep-branching MTB reveals a conserved set of magnetosome genes.</title>
        <authorList>
            <person name="Kolinko S."/>
            <person name="Richter M."/>
            <person name="Glockner F.O."/>
            <person name="Brachmann A."/>
            <person name="Schuler D."/>
        </authorList>
    </citation>
    <scope>NUCLEOTIDE SEQUENCE [LARGE SCALE GENOMIC DNA]</scope>
    <source>
        <strain evidence="19">SKK-01</strain>
    </source>
</reference>
<dbReference type="InterPro" id="IPR012340">
    <property type="entry name" value="NA-bd_OB-fold"/>
</dbReference>
<comment type="similarity">
    <text evidence="3">Belongs to the RNase E/G family. RNase G subfamily.</text>
</comment>
<dbReference type="InterPro" id="IPR048583">
    <property type="entry name" value="RNase_E_G_thioredoxin-like"/>
</dbReference>
<dbReference type="GO" id="GO:0046872">
    <property type="term" value="F:metal ion binding"/>
    <property type="evidence" value="ECO:0007669"/>
    <property type="project" value="UniProtKB-KW"/>
</dbReference>
<keyword evidence="5" id="KW-1003">Cell membrane</keyword>
<keyword evidence="14" id="KW-0378">Hydrolase</keyword>
<evidence type="ECO:0000259" key="18">
    <source>
        <dbReference type="SMART" id="SM00316"/>
    </source>
</evidence>
<dbReference type="SMART" id="SM00316">
    <property type="entry name" value="S1"/>
    <property type="match status" value="1"/>
</dbReference>
<evidence type="ECO:0000256" key="4">
    <source>
        <dbReference type="ARBA" id="ARBA00017719"/>
    </source>
</evidence>
<evidence type="ECO:0000256" key="14">
    <source>
        <dbReference type="ARBA" id="ARBA00022801"/>
    </source>
</evidence>
<dbReference type="GO" id="GO:0019843">
    <property type="term" value="F:rRNA binding"/>
    <property type="evidence" value="ECO:0007669"/>
    <property type="project" value="UniProtKB-KW"/>
</dbReference>
<evidence type="ECO:0000256" key="15">
    <source>
        <dbReference type="ARBA" id="ARBA00022842"/>
    </source>
</evidence>
<keyword evidence="12" id="KW-0699">rRNA-binding</keyword>
<evidence type="ECO:0000256" key="9">
    <source>
        <dbReference type="ARBA" id="ARBA00022694"/>
    </source>
</evidence>
<accession>A0A0F0CRD0</accession>
<keyword evidence="16" id="KW-0694">RNA-binding</keyword>
<keyword evidence="10" id="KW-0540">Nuclease</keyword>
<dbReference type="CDD" id="cd04453">
    <property type="entry name" value="S1_RNase_E"/>
    <property type="match status" value="1"/>
</dbReference>
<comment type="subcellular location">
    <subcellularLocation>
        <location evidence="2">Cytoplasm</location>
    </subcellularLocation>
</comment>
<evidence type="ECO:0000256" key="17">
    <source>
        <dbReference type="ARBA" id="ARBA00023136"/>
    </source>
</evidence>
<dbReference type="InterPro" id="IPR004659">
    <property type="entry name" value="RNase_E/G"/>
</dbReference>
<dbReference type="AlphaFoldDB" id="A0A0F0CRD0"/>
<keyword evidence="13" id="KW-0255">Endonuclease</keyword>
<keyword evidence="7" id="KW-0997">Cell inner membrane</keyword>
<dbReference type="SUPFAM" id="SSF50249">
    <property type="entry name" value="Nucleic acid-binding proteins"/>
    <property type="match status" value="1"/>
</dbReference>
<dbReference type="Pfam" id="PF20833">
    <property type="entry name" value="RNase_E_G_Thio"/>
    <property type="match status" value="1"/>
</dbReference>
<gene>
    <name evidence="19" type="ORF">OMAG_000302</name>
</gene>
<evidence type="ECO:0000256" key="1">
    <source>
        <dbReference type="ARBA" id="ARBA00001946"/>
    </source>
</evidence>
<dbReference type="Gene3D" id="2.40.50.140">
    <property type="entry name" value="Nucleic acid-binding proteins"/>
    <property type="match status" value="1"/>
</dbReference>
<dbReference type="GO" id="GO:0008033">
    <property type="term" value="P:tRNA processing"/>
    <property type="evidence" value="ECO:0007669"/>
    <property type="project" value="UniProtKB-KW"/>
</dbReference>
<comment type="cofactor">
    <cofactor evidence="1">
        <name>Mg(2+)</name>
        <dbReference type="ChEBI" id="CHEBI:18420"/>
    </cofactor>
</comment>
<dbReference type="PANTHER" id="PTHR30001">
    <property type="entry name" value="RIBONUCLEASE"/>
    <property type="match status" value="1"/>
</dbReference>
<name>A0A0F0CRD0_9BACT</name>
<dbReference type="GO" id="GO:0006364">
    <property type="term" value="P:rRNA processing"/>
    <property type="evidence" value="ECO:0007669"/>
    <property type="project" value="UniProtKB-KW"/>
</dbReference>
<evidence type="ECO:0000256" key="2">
    <source>
        <dbReference type="ARBA" id="ARBA00004496"/>
    </source>
</evidence>
<dbReference type="GO" id="GO:0004519">
    <property type="term" value="F:endonuclease activity"/>
    <property type="evidence" value="ECO:0007669"/>
    <property type="project" value="UniProtKB-KW"/>
</dbReference>
<evidence type="ECO:0000256" key="3">
    <source>
        <dbReference type="ARBA" id="ARBA00005663"/>
    </source>
</evidence>
<dbReference type="Proteomes" id="UP000033428">
    <property type="component" value="Unassembled WGS sequence"/>
</dbReference>
<evidence type="ECO:0000256" key="5">
    <source>
        <dbReference type="ARBA" id="ARBA00022475"/>
    </source>
</evidence>
<keyword evidence="17" id="KW-0472">Membrane</keyword>
<keyword evidence="6" id="KW-0963">Cytoplasm</keyword>
<keyword evidence="8" id="KW-0698">rRNA processing</keyword>
<dbReference type="GO" id="GO:0016787">
    <property type="term" value="F:hydrolase activity"/>
    <property type="evidence" value="ECO:0007669"/>
    <property type="project" value="UniProtKB-KW"/>
</dbReference>
<feature type="domain" description="S1 motif" evidence="18">
    <location>
        <begin position="48"/>
        <end position="143"/>
    </location>
</feature>
<comment type="caution">
    <text evidence="19">The sequence shown here is derived from an EMBL/GenBank/DDBJ whole genome shotgun (WGS) entry which is preliminary data.</text>
</comment>
<dbReference type="NCBIfam" id="TIGR00757">
    <property type="entry name" value="RNaseEG"/>
    <property type="match status" value="1"/>
</dbReference>
<proteinExistence type="inferred from homology"/>
<evidence type="ECO:0000256" key="10">
    <source>
        <dbReference type="ARBA" id="ARBA00022722"/>
    </source>
</evidence>
<evidence type="ECO:0000256" key="13">
    <source>
        <dbReference type="ARBA" id="ARBA00022759"/>
    </source>
</evidence>
<evidence type="ECO:0000256" key="7">
    <source>
        <dbReference type="ARBA" id="ARBA00022519"/>
    </source>
</evidence>
<keyword evidence="9" id="KW-0819">tRNA processing</keyword>
<evidence type="ECO:0000313" key="19">
    <source>
        <dbReference type="EMBL" id="KJJ85827.1"/>
    </source>
</evidence>
<dbReference type="PATRIC" id="fig|1609969.3.peg.335"/>
<dbReference type="Gene3D" id="3.40.1260.20">
    <property type="entry name" value="Ribonuclease E, catalytic domain"/>
    <property type="match status" value="1"/>
</dbReference>
<keyword evidence="20" id="KW-1185">Reference proteome</keyword>
<dbReference type="PANTHER" id="PTHR30001:SF1">
    <property type="entry name" value="RIBONUCLEASE E_G-LIKE PROTEIN, CHLOROPLASTIC"/>
    <property type="match status" value="1"/>
</dbReference>
<dbReference type="EMBL" id="JYNY01000067">
    <property type="protein sequence ID" value="KJJ85827.1"/>
    <property type="molecule type" value="Genomic_DNA"/>
</dbReference>
<protein>
    <recommendedName>
        <fullName evidence="4">Ribonuclease G</fullName>
    </recommendedName>
</protein>
<organism evidence="19 20">
    <name type="scientific">Candidatus Omnitrophus magneticus</name>
    <dbReference type="NCBI Taxonomy" id="1609969"/>
    <lineage>
        <taxon>Bacteria</taxon>
        <taxon>Pseudomonadati</taxon>
        <taxon>Candidatus Omnitrophota</taxon>
        <taxon>Candidatus Omnitrophus</taxon>
    </lineage>
</organism>
<sequence length="513" mass="58444">MKKDITVTNKTKECEIFVSAGPVEKRIAIVSAGKLIDFWWEREDIETYVGNIYKGKVAAIVPGIAAAFIDIGMEKKAFLQAGDVGDMDVIVFNSDGETDGKPKRPKRYHQELKISDMLKTNQEVLIQVSKESIGTKGPRVTTYLSLAGRYAVFTPFDSNVGISRRIRERSERKRIYDILRNLHLPKGTGCIVRTMSENVTEKELTEEIEYLAKLWEGIRDRAEKAVSPSVVYEEYGAVLKVLRDKLDYNVAYVMVDSPEEYKQILKFLSAFRPELSEKVKLYNGKMPLFHKFDIEKQIDAIFERKVDLKSGGSIVIEQTEGLIAIDVNTGRFTGRDNFEMTAYKTNVEAAREIPRQLILRDVGGIVVIDFIDMDQKSHREGVFNVLQEELKRDKAKISIKPISQFGLVEMTRQRMQRSLEGSSHMECPYCQGKGVIKNPETVALEGARKIERFLLSSKNKIKQLVVIAHPDVSTAFISEEARLLRNIQKKYLCKIDLKEDSKLHLSDVIVYEK</sequence>
<dbReference type="InterPro" id="IPR019307">
    <property type="entry name" value="RNA-bd_AU-1/RNase_E/G"/>
</dbReference>
<keyword evidence="15" id="KW-0460">Magnesium</keyword>
<evidence type="ECO:0000256" key="11">
    <source>
        <dbReference type="ARBA" id="ARBA00022723"/>
    </source>
</evidence>
<evidence type="ECO:0000256" key="16">
    <source>
        <dbReference type="ARBA" id="ARBA00022884"/>
    </source>
</evidence>
<dbReference type="GO" id="GO:0004540">
    <property type="term" value="F:RNA nuclease activity"/>
    <property type="evidence" value="ECO:0007669"/>
    <property type="project" value="InterPro"/>
</dbReference>
<dbReference type="GO" id="GO:0005737">
    <property type="term" value="C:cytoplasm"/>
    <property type="evidence" value="ECO:0007669"/>
    <property type="project" value="UniProtKB-SubCell"/>
</dbReference>
<evidence type="ECO:0000256" key="6">
    <source>
        <dbReference type="ARBA" id="ARBA00022490"/>
    </source>
</evidence>
<evidence type="ECO:0000256" key="8">
    <source>
        <dbReference type="ARBA" id="ARBA00022552"/>
    </source>
</evidence>
<dbReference type="Pfam" id="PF10150">
    <property type="entry name" value="RNase_E_G"/>
    <property type="match status" value="1"/>
</dbReference>
<evidence type="ECO:0000313" key="20">
    <source>
        <dbReference type="Proteomes" id="UP000033428"/>
    </source>
</evidence>
<keyword evidence="11" id="KW-0479">Metal-binding</keyword>
<evidence type="ECO:0000256" key="12">
    <source>
        <dbReference type="ARBA" id="ARBA00022730"/>
    </source>
</evidence>
<dbReference type="InterPro" id="IPR003029">
    <property type="entry name" value="S1_domain"/>
</dbReference>